<keyword evidence="6" id="KW-1185">Reference proteome</keyword>
<proteinExistence type="predicted"/>
<dbReference type="AlphaFoldDB" id="A0A2T0UD33"/>
<dbReference type="EMBL" id="PVTI01000021">
    <property type="protein sequence ID" value="PRY55851.1"/>
    <property type="molecule type" value="Genomic_DNA"/>
</dbReference>
<dbReference type="Pfam" id="PF13692">
    <property type="entry name" value="Glyco_trans_1_4"/>
    <property type="match status" value="1"/>
</dbReference>
<dbReference type="Proteomes" id="UP000237822">
    <property type="component" value="Unassembled WGS sequence"/>
</dbReference>
<evidence type="ECO:0000313" key="6">
    <source>
        <dbReference type="Proteomes" id="UP000237822"/>
    </source>
</evidence>
<name>A0A2T0UD33_9MICO</name>
<organism evidence="5 6">
    <name type="scientific">Knoellia remsis</name>
    <dbReference type="NCBI Taxonomy" id="407159"/>
    <lineage>
        <taxon>Bacteria</taxon>
        <taxon>Bacillati</taxon>
        <taxon>Actinomycetota</taxon>
        <taxon>Actinomycetes</taxon>
        <taxon>Micrococcales</taxon>
        <taxon>Intrasporangiaceae</taxon>
        <taxon>Knoellia</taxon>
    </lineage>
</organism>
<dbReference type="Pfam" id="PF13439">
    <property type="entry name" value="Glyco_transf_4"/>
    <property type="match status" value="1"/>
</dbReference>
<dbReference type="GO" id="GO:0016757">
    <property type="term" value="F:glycosyltransferase activity"/>
    <property type="evidence" value="ECO:0007669"/>
    <property type="project" value="UniProtKB-KW"/>
</dbReference>
<reference evidence="5 6" key="1">
    <citation type="submission" date="2018-03" db="EMBL/GenBank/DDBJ databases">
        <title>Genomic Encyclopedia of Archaeal and Bacterial Type Strains, Phase II (KMG-II): from individual species to whole genera.</title>
        <authorList>
            <person name="Goeker M."/>
        </authorList>
    </citation>
    <scope>NUCLEOTIDE SEQUENCE [LARGE SCALE GENOMIC DNA]</scope>
    <source>
        <strain evidence="5 6">ATCC BAA-1496</strain>
    </source>
</reference>
<dbReference type="Gene3D" id="3.40.50.2000">
    <property type="entry name" value="Glycogen Phosphorylase B"/>
    <property type="match status" value="2"/>
</dbReference>
<keyword evidence="2 5" id="KW-0808">Transferase</keyword>
<keyword evidence="1" id="KW-0328">Glycosyltransferase</keyword>
<evidence type="ECO:0000256" key="3">
    <source>
        <dbReference type="SAM" id="MobiDB-lite"/>
    </source>
</evidence>
<dbReference type="InterPro" id="IPR028098">
    <property type="entry name" value="Glyco_trans_4-like_N"/>
</dbReference>
<dbReference type="SUPFAM" id="SSF53756">
    <property type="entry name" value="UDP-Glycosyltransferase/glycogen phosphorylase"/>
    <property type="match status" value="1"/>
</dbReference>
<dbReference type="CDD" id="cd03801">
    <property type="entry name" value="GT4_PimA-like"/>
    <property type="match status" value="1"/>
</dbReference>
<protein>
    <submittedName>
        <fullName evidence="5">Glycosyltransferase involved in cell wall biosynthesis</fullName>
    </submittedName>
</protein>
<gene>
    <name evidence="5" type="ORF">BCF74_12128</name>
</gene>
<evidence type="ECO:0000256" key="2">
    <source>
        <dbReference type="ARBA" id="ARBA00022679"/>
    </source>
</evidence>
<comment type="caution">
    <text evidence="5">The sequence shown here is derived from an EMBL/GenBank/DDBJ whole genome shotgun (WGS) entry which is preliminary data.</text>
</comment>
<evidence type="ECO:0000256" key="1">
    <source>
        <dbReference type="ARBA" id="ARBA00022676"/>
    </source>
</evidence>
<dbReference type="PANTHER" id="PTHR12526">
    <property type="entry name" value="GLYCOSYLTRANSFERASE"/>
    <property type="match status" value="1"/>
</dbReference>
<evidence type="ECO:0000313" key="5">
    <source>
        <dbReference type="EMBL" id="PRY55851.1"/>
    </source>
</evidence>
<feature type="region of interest" description="Disordered" evidence="3">
    <location>
        <begin position="1"/>
        <end position="29"/>
    </location>
</feature>
<feature type="domain" description="Glycosyltransferase subfamily 4-like N-terminal" evidence="4">
    <location>
        <begin position="40"/>
        <end position="197"/>
    </location>
</feature>
<accession>A0A2T0UD33</accession>
<sequence>MSDKGTRPESVTEAEGAGSGGSGPASLRLAVVGPTHPYKGGVASHTTELCHELAEAGHDVTLVSWSHLYPSLLYPGEQAVPGGAPDVEPFPRTIRALSWARPDTWVRTGRRLRGMDAIIVVHVIPQAVPSHLAVLRAAGVGRTSSSGLGPRSIVITHNVLPHESRPGDRQLMEALFRRVDSVVVHSDSQAKLATELGAGHVRELDLPPHLPGGPPEPHVDSTGPTRLLSLGIVRDYKGIDLLLDALRDVPDLRLTVAGEMWGESGRRVKELAADPRLEGRVEVHGGYVPADRIASLLAHHDVLALTYRHATASQNVLLANRHGLPVLATHVGTFGAQVRDGVDGLLVPPNDRAALVEALRRLSDRTYAAQLRSQVRPPDLSGPWAHYVGGIEALASAETDAAGDLPTAEPPPDTPVQRAKDLVTAARLRRRKRVDLRPADLPEWVRPSDALALDAEALDAQALARELGLPRCSDAVAAWAALGAVAAVLRIGDDGRRAGVVVDESGTRSPFSRWLRTLGFAPVELELTGRRTSVEVLDVDTASLDVIARLHPGGCGADDVDHAVGQASWALRSGGLLVITIPIGDDDPQWAIRPADVRGIIARADDLGLVLVGDFDGDITERLREASASAREVRATTPAGRRAGAAPAYGILRLTFRRK</sequence>
<evidence type="ECO:0000259" key="4">
    <source>
        <dbReference type="Pfam" id="PF13439"/>
    </source>
</evidence>